<gene>
    <name evidence="6" type="ORF">M2319_001662</name>
</gene>
<keyword evidence="2" id="KW-0813">Transport</keyword>
<dbReference type="GO" id="GO:0005524">
    <property type="term" value="F:ATP binding"/>
    <property type="evidence" value="ECO:0007669"/>
    <property type="project" value="UniProtKB-KW"/>
</dbReference>
<dbReference type="Gene3D" id="3.40.50.300">
    <property type="entry name" value="P-loop containing nucleotide triphosphate hydrolases"/>
    <property type="match status" value="1"/>
</dbReference>
<dbReference type="SUPFAM" id="SSF52540">
    <property type="entry name" value="P-loop containing nucleoside triphosphate hydrolases"/>
    <property type="match status" value="1"/>
</dbReference>
<dbReference type="PANTHER" id="PTHR42788">
    <property type="entry name" value="TAURINE IMPORT ATP-BINDING PROTEIN-RELATED"/>
    <property type="match status" value="1"/>
</dbReference>
<evidence type="ECO:0000259" key="5">
    <source>
        <dbReference type="PROSITE" id="PS50893"/>
    </source>
</evidence>
<protein>
    <submittedName>
        <fullName evidence="6">NitT/TauT family transport system ATP-binding protein</fullName>
    </submittedName>
</protein>
<dbReference type="PANTHER" id="PTHR42788:SF13">
    <property type="entry name" value="ALIPHATIC SULFONATES IMPORT ATP-BINDING PROTEIN SSUB"/>
    <property type="match status" value="1"/>
</dbReference>
<dbReference type="Pfam" id="PF00005">
    <property type="entry name" value="ABC_tran"/>
    <property type="match status" value="1"/>
</dbReference>
<dbReference type="PROSITE" id="PS00211">
    <property type="entry name" value="ABC_TRANSPORTER_1"/>
    <property type="match status" value="1"/>
</dbReference>
<reference evidence="7" key="1">
    <citation type="submission" date="2023-07" db="EMBL/GenBank/DDBJ databases">
        <title>Genome sequencing of Purple Non-Sulfur Bacteria from various extreme environments.</title>
        <authorList>
            <person name="Mayer M."/>
        </authorList>
    </citation>
    <scope>NUCLEOTIDE SEQUENCE [LARGE SCALE GENOMIC DNA]</scope>
    <source>
        <strain evidence="7">DSM 17935</strain>
    </source>
</reference>
<evidence type="ECO:0000313" key="7">
    <source>
        <dbReference type="Proteomes" id="UP001209755"/>
    </source>
</evidence>
<keyword evidence="4 6" id="KW-0067">ATP-binding</keyword>
<dbReference type="InterPro" id="IPR050166">
    <property type="entry name" value="ABC_transporter_ATP-bind"/>
</dbReference>
<evidence type="ECO:0000256" key="1">
    <source>
        <dbReference type="ARBA" id="ARBA00005417"/>
    </source>
</evidence>
<dbReference type="EMBL" id="JAOQNS010000004">
    <property type="protein sequence ID" value="MCW2307331.1"/>
    <property type="molecule type" value="Genomic_DNA"/>
</dbReference>
<evidence type="ECO:0000256" key="4">
    <source>
        <dbReference type="ARBA" id="ARBA00022840"/>
    </source>
</evidence>
<keyword evidence="3" id="KW-0547">Nucleotide-binding</keyword>
<dbReference type="InterPro" id="IPR003439">
    <property type="entry name" value="ABC_transporter-like_ATP-bd"/>
</dbReference>
<feature type="domain" description="ABC transporter" evidence="5">
    <location>
        <begin position="5"/>
        <end position="216"/>
    </location>
</feature>
<evidence type="ECO:0000313" key="6">
    <source>
        <dbReference type="EMBL" id="MCW2307331.1"/>
    </source>
</evidence>
<sequence>MSDALILEGVRFSYGDVPVLAGIDLAVPTGGITTLMGPSGCGKSTLLAIVAGLLEKDAGRVERNFERAAIMFQDPLLLPWRTALANVGFALKAGRVPAAERRKRAGEMLVSVGLSEADAEKYPRQLSGGMRQRVALARALVTEPDFLILDEPFSSLDGDLARQMHSLVRGIVEERGVTAIIVTHDAAEAARISERIVTLSPAPARVAGAEDVPGPSGGR</sequence>
<dbReference type="RefSeq" id="WP_264600988.1">
    <property type="nucleotide sequence ID" value="NZ_JAOQNS010000004.1"/>
</dbReference>
<accession>A0ABT3HAA8</accession>
<dbReference type="InterPro" id="IPR017871">
    <property type="entry name" value="ABC_transporter-like_CS"/>
</dbReference>
<dbReference type="InterPro" id="IPR003593">
    <property type="entry name" value="AAA+_ATPase"/>
</dbReference>
<organism evidence="6 7">
    <name type="scientific">Rhodobium gokarnense</name>
    <dbReference type="NCBI Taxonomy" id="364296"/>
    <lineage>
        <taxon>Bacteria</taxon>
        <taxon>Pseudomonadati</taxon>
        <taxon>Pseudomonadota</taxon>
        <taxon>Alphaproteobacteria</taxon>
        <taxon>Hyphomicrobiales</taxon>
        <taxon>Rhodobiaceae</taxon>
        <taxon>Rhodobium</taxon>
    </lineage>
</organism>
<name>A0ABT3HAA8_9HYPH</name>
<comment type="similarity">
    <text evidence="1">Belongs to the ABC transporter superfamily.</text>
</comment>
<comment type="caution">
    <text evidence="6">The sequence shown here is derived from an EMBL/GenBank/DDBJ whole genome shotgun (WGS) entry which is preliminary data.</text>
</comment>
<dbReference type="InterPro" id="IPR027417">
    <property type="entry name" value="P-loop_NTPase"/>
</dbReference>
<evidence type="ECO:0000256" key="2">
    <source>
        <dbReference type="ARBA" id="ARBA00022448"/>
    </source>
</evidence>
<dbReference type="SMART" id="SM00382">
    <property type="entry name" value="AAA"/>
    <property type="match status" value="1"/>
</dbReference>
<keyword evidence="7" id="KW-1185">Reference proteome</keyword>
<dbReference type="Proteomes" id="UP001209755">
    <property type="component" value="Unassembled WGS sequence"/>
</dbReference>
<evidence type="ECO:0000256" key="3">
    <source>
        <dbReference type="ARBA" id="ARBA00022741"/>
    </source>
</evidence>
<proteinExistence type="inferred from homology"/>
<dbReference type="PROSITE" id="PS50893">
    <property type="entry name" value="ABC_TRANSPORTER_2"/>
    <property type="match status" value="1"/>
</dbReference>